<dbReference type="Proteomes" id="UP001157961">
    <property type="component" value="Unassembled WGS sequence"/>
</dbReference>
<evidence type="ECO:0000259" key="10">
    <source>
        <dbReference type="PROSITE" id="PS50112"/>
    </source>
</evidence>
<feature type="transmembrane region" description="Helical" evidence="7">
    <location>
        <begin position="176"/>
        <end position="198"/>
    </location>
</feature>
<dbReference type="PROSITE" id="PS50109">
    <property type="entry name" value="HIS_KIN"/>
    <property type="match status" value="1"/>
</dbReference>
<dbReference type="InterPro" id="IPR036097">
    <property type="entry name" value="HisK_dim/P_sf"/>
</dbReference>
<keyword evidence="5 11" id="KW-0418">Kinase</keyword>
<feature type="domain" description="Response regulatory" evidence="9">
    <location>
        <begin position="599"/>
        <end position="716"/>
    </location>
</feature>
<dbReference type="SUPFAM" id="SSF47384">
    <property type="entry name" value="Homodimeric domain of signal transducing histidine kinase"/>
    <property type="match status" value="1"/>
</dbReference>
<dbReference type="CDD" id="cd16922">
    <property type="entry name" value="HATPase_EvgS-ArcB-TorS-like"/>
    <property type="match status" value="1"/>
</dbReference>
<comment type="caution">
    <text evidence="11">The sequence shown here is derived from an EMBL/GenBank/DDBJ whole genome shotgun (WGS) entry which is preliminary data.</text>
</comment>
<dbReference type="Pfam" id="PF00072">
    <property type="entry name" value="Response_reg"/>
    <property type="match status" value="1"/>
</dbReference>
<organism evidence="11 12">
    <name type="scientific">Shimia sagamensis</name>
    <dbReference type="NCBI Taxonomy" id="1566352"/>
    <lineage>
        <taxon>Bacteria</taxon>
        <taxon>Pseudomonadati</taxon>
        <taxon>Pseudomonadota</taxon>
        <taxon>Alphaproteobacteria</taxon>
        <taxon>Rhodobacterales</taxon>
        <taxon>Roseobacteraceae</taxon>
    </lineage>
</organism>
<evidence type="ECO:0000313" key="11">
    <source>
        <dbReference type="EMBL" id="SMP00519.1"/>
    </source>
</evidence>
<dbReference type="Pfam" id="PF02518">
    <property type="entry name" value="HATPase_c"/>
    <property type="match status" value="1"/>
</dbReference>
<dbReference type="Pfam" id="PF00512">
    <property type="entry name" value="HisKA"/>
    <property type="match status" value="1"/>
</dbReference>
<dbReference type="InterPro" id="IPR003661">
    <property type="entry name" value="HisK_dim/P_dom"/>
</dbReference>
<dbReference type="Pfam" id="PF13426">
    <property type="entry name" value="PAS_9"/>
    <property type="match status" value="1"/>
</dbReference>
<dbReference type="PROSITE" id="PS50112">
    <property type="entry name" value="PAS"/>
    <property type="match status" value="1"/>
</dbReference>
<evidence type="ECO:0000313" key="12">
    <source>
        <dbReference type="Proteomes" id="UP001157961"/>
    </source>
</evidence>
<dbReference type="NCBIfam" id="TIGR00229">
    <property type="entry name" value="sensory_box"/>
    <property type="match status" value="1"/>
</dbReference>
<evidence type="ECO:0000256" key="5">
    <source>
        <dbReference type="ARBA" id="ARBA00022777"/>
    </source>
</evidence>
<dbReference type="InterPro" id="IPR036641">
    <property type="entry name" value="HPT_dom_sf"/>
</dbReference>
<feature type="modified residue" description="4-aspartylphosphate" evidence="6">
    <location>
        <position position="648"/>
    </location>
</feature>
<dbReference type="EMBL" id="FXTY01000001">
    <property type="protein sequence ID" value="SMP00519.1"/>
    <property type="molecule type" value="Genomic_DNA"/>
</dbReference>
<evidence type="ECO:0000256" key="7">
    <source>
        <dbReference type="SAM" id="Phobius"/>
    </source>
</evidence>
<dbReference type="SMART" id="SM00448">
    <property type="entry name" value="REC"/>
    <property type="match status" value="1"/>
</dbReference>
<keyword evidence="3 6" id="KW-0597">Phosphoprotein</keyword>
<evidence type="ECO:0000259" key="9">
    <source>
        <dbReference type="PROSITE" id="PS50110"/>
    </source>
</evidence>
<keyword evidence="7" id="KW-1133">Transmembrane helix</keyword>
<dbReference type="PROSITE" id="PS50110">
    <property type="entry name" value="RESPONSE_REGULATORY"/>
    <property type="match status" value="1"/>
</dbReference>
<proteinExistence type="predicted"/>
<dbReference type="PRINTS" id="PR00344">
    <property type="entry name" value="BCTRLSENSOR"/>
</dbReference>
<evidence type="ECO:0000259" key="8">
    <source>
        <dbReference type="PROSITE" id="PS50109"/>
    </source>
</evidence>
<dbReference type="Gene3D" id="3.30.450.20">
    <property type="entry name" value="PAS domain"/>
    <property type="match status" value="1"/>
</dbReference>
<keyword evidence="4" id="KW-0808">Transferase</keyword>
<dbReference type="InterPro" id="IPR000014">
    <property type="entry name" value="PAS"/>
</dbReference>
<dbReference type="InterPro" id="IPR004358">
    <property type="entry name" value="Sig_transdc_His_kin-like_C"/>
</dbReference>
<dbReference type="InterPro" id="IPR005467">
    <property type="entry name" value="His_kinase_dom"/>
</dbReference>
<dbReference type="InterPro" id="IPR036890">
    <property type="entry name" value="HATPase_C_sf"/>
</dbReference>
<evidence type="ECO:0000256" key="3">
    <source>
        <dbReference type="ARBA" id="ARBA00022553"/>
    </source>
</evidence>
<evidence type="ECO:0000256" key="6">
    <source>
        <dbReference type="PROSITE-ProRule" id="PRU00169"/>
    </source>
</evidence>
<sequence>MNGRWPFVLFAGLLLASLLLVGGLGRTVFADLRVLSTAQNDDVSWTMSQLEVELLRLQNAVLSAQADDAAGLGEVRKRFDIFYSRITTTRQSAFFSALAEDTTVSESTAAAIGFLDSGIPRIDGSDERLRAYLPMMLSNIDALRPKVRALALAGVDHFTTQETTDRNRLSVTLQRLAYGLTALIAVLFLALASLIQLYRQGQRASQKREQARARFEAVVSSSLNAVLVADTRGNIVEFNGAAETVFGYTREEALGEDMSELIIPEELREAHREGLKRFVRTGKKRVIGAGRVRLKGMRKGGEVFPVELSISLSEASGETVFVSFLRDITSELKAEEDLKDALEKAQVGEQAKSNLLTVMSHEMRTPLNGILGSLELMDQSDLSNVQKRHLASIGISGELLLSHVNDVLDLSSLSSAEEMPKQAPFNLKELIQDVVESLQGNATQSQNALSVDFLTPDLGPVTGDRGSLQRCVVNLVGNALKFTRGGSVAIEVERLAGTDFIEFRVADTGVGIAPENLSRIFEEFVTIDTSFDRENSGTGLGLAITKRLIERNGGELEADSLLGEGSLFTFRLPLPPVDDAHIPANTGAQSLPALPEGFQALVVDDNDINREILVDIVRELGGYSHEASNGYDAIDLCAEQEFDVLLLDISMPGIDGLETLKRIRGAAVRNTSTPAIAVTAHASTSDHEAILAHDFQSLILKPVRRAAIHSTLAETFGVAGVNLTSTSWPQEEPEFLKRFGLERYTAAMQETLDEISLFLKDKNESDPLTQPDRLEAHRLSGSAAVLGWMDLWHAFQAIQNAPETQWGAHLKRLRAEFERVFPE</sequence>
<dbReference type="RefSeq" id="WP_283423902.1">
    <property type="nucleotide sequence ID" value="NZ_FXTY01000001.1"/>
</dbReference>
<dbReference type="SMART" id="SM00387">
    <property type="entry name" value="HATPase_c"/>
    <property type="match status" value="1"/>
</dbReference>
<evidence type="ECO:0000256" key="1">
    <source>
        <dbReference type="ARBA" id="ARBA00000085"/>
    </source>
</evidence>
<dbReference type="GO" id="GO:0016301">
    <property type="term" value="F:kinase activity"/>
    <property type="evidence" value="ECO:0007669"/>
    <property type="project" value="UniProtKB-KW"/>
</dbReference>
<dbReference type="SUPFAM" id="SSF55785">
    <property type="entry name" value="PYP-like sensor domain (PAS domain)"/>
    <property type="match status" value="1"/>
</dbReference>
<evidence type="ECO:0000256" key="2">
    <source>
        <dbReference type="ARBA" id="ARBA00012438"/>
    </source>
</evidence>
<protein>
    <recommendedName>
        <fullName evidence="2">histidine kinase</fullName>
        <ecNumber evidence="2">2.7.13.3</ecNumber>
    </recommendedName>
</protein>
<dbReference type="PANTHER" id="PTHR43047:SF64">
    <property type="entry name" value="HISTIDINE KINASE CONTAINING CHEY-HOMOLOGOUS RECEIVER DOMAIN AND PAS DOMAIN-RELATED"/>
    <property type="match status" value="1"/>
</dbReference>
<feature type="domain" description="Histidine kinase" evidence="8">
    <location>
        <begin position="358"/>
        <end position="576"/>
    </location>
</feature>
<name>A0ABY1N7V6_9RHOB</name>
<keyword evidence="12" id="KW-1185">Reference proteome</keyword>
<gene>
    <name evidence="11" type="ORF">SAMN06265373_1015</name>
</gene>
<dbReference type="Gene3D" id="3.40.50.2300">
    <property type="match status" value="1"/>
</dbReference>
<dbReference type="InterPro" id="IPR011006">
    <property type="entry name" value="CheY-like_superfamily"/>
</dbReference>
<dbReference type="CDD" id="cd17546">
    <property type="entry name" value="REC_hyHK_CKI1_RcsC-like"/>
    <property type="match status" value="1"/>
</dbReference>
<reference evidence="11 12" key="1">
    <citation type="submission" date="2017-05" db="EMBL/GenBank/DDBJ databases">
        <authorList>
            <person name="Varghese N."/>
            <person name="Submissions S."/>
        </authorList>
    </citation>
    <scope>NUCLEOTIDE SEQUENCE [LARGE SCALE GENOMIC DNA]</scope>
    <source>
        <strain evidence="11 12">DSM 29734</strain>
    </source>
</reference>
<dbReference type="SUPFAM" id="SSF47226">
    <property type="entry name" value="Histidine-containing phosphotransfer domain, HPT domain"/>
    <property type="match status" value="1"/>
</dbReference>
<dbReference type="EC" id="2.7.13.3" evidence="2"/>
<dbReference type="SUPFAM" id="SSF52172">
    <property type="entry name" value="CheY-like"/>
    <property type="match status" value="1"/>
</dbReference>
<dbReference type="SUPFAM" id="SSF55874">
    <property type="entry name" value="ATPase domain of HSP90 chaperone/DNA topoisomerase II/histidine kinase"/>
    <property type="match status" value="1"/>
</dbReference>
<dbReference type="Gene3D" id="1.10.287.130">
    <property type="match status" value="1"/>
</dbReference>
<keyword evidence="7" id="KW-0812">Transmembrane</keyword>
<dbReference type="CDD" id="cd00082">
    <property type="entry name" value="HisKA"/>
    <property type="match status" value="1"/>
</dbReference>
<accession>A0ABY1N7V6</accession>
<dbReference type="InterPro" id="IPR035965">
    <property type="entry name" value="PAS-like_dom_sf"/>
</dbReference>
<feature type="domain" description="PAS" evidence="10">
    <location>
        <begin position="211"/>
        <end position="282"/>
    </location>
</feature>
<comment type="catalytic activity">
    <reaction evidence="1">
        <text>ATP + protein L-histidine = ADP + protein N-phospho-L-histidine.</text>
        <dbReference type="EC" id="2.7.13.3"/>
    </reaction>
</comment>
<dbReference type="InterPro" id="IPR001789">
    <property type="entry name" value="Sig_transdc_resp-reg_receiver"/>
</dbReference>
<keyword evidence="7" id="KW-0472">Membrane</keyword>
<dbReference type="CDD" id="cd00130">
    <property type="entry name" value="PAS"/>
    <property type="match status" value="1"/>
</dbReference>
<dbReference type="InterPro" id="IPR003594">
    <property type="entry name" value="HATPase_dom"/>
</dbReference>
<evidence type="ECO:0000256" key="4">
    <source>
        <dbReference type="ARBA" id="ARBA00022679"/>
    </source>
</evidence>
<dbReference type="SMART" id="SM00388">
    <property type="entry name" value="HisKA"/>
    <property type="match status" value="1"/>
</dbReference>
<dbReference type="Gene3D" id="3.30.565.10">
    <property type="entry name" value="Histidine kinase-like ATPase, C-terminal domain"/>
    <property type="match status" value="1"/>
</dbReference>
<dbReference type="SMART" id="SM00091">
    <property type="entry name" value="PAS"/>
    <property type="match status" value="1"/>
</dbReference>
<dbReference type="PANTHER" id="PTHR43047">
    <property type="entry name" value="TWO-COMPONENT HISTIDINE PROTEIN KINASE"/>
    <property type="match status" value="1"/>
</dbReference>